<evidence type="ECO:0000313" key="7">
    <source>
        <dbReference type="Proteomes" id="UP000235786"/>
    </source>
</evidence>
<evidence type="ECO:0000256" key="3">
    <source>
        <dbReference type="PROSITE-ProRule" id="PRU00235"/>
    </source>
</evidence>
<name>A0A2J6RA24_HYAVF</name>
<feature type="compositionally biased region" description="Basic and acidic residues" evidence="4">
    <location>
        <begin position="48"/>
        <end position="60"/>
    </location>
</feature>
<accession>A0A2J6RA24</accession>
<evidence type="ECO:0000259" key="5">
    <source>
        <dbReference type="Pfam" id="PF25390"/>
    </source>
</evidence>
<dbReference type="GO" id="GO:0005085">
    <property type="term" value="F:guanyl-nucleotide exchange factor activity"/>
    <property type="evidence" value="ECO:0007669"/>
    <property type="project" value="TreeGrafter"/>
</dbReference>
<evidence type="ECO:0000256" key="2">
    <source>
        <dbReference type="ARBA" id="ARBA00022737"/>
    </source>
</evidence>
<feature type="repeat" description="RCC1" evidence="3">
    <location>
        <begin position="284"/>
        <end position="338"/>
    </location>
</feature>
<dbReference type="Gene3D" id="2.130.10.30">
    <property type="entry name" value="Regulator of chromosome condensation 1/beta-lactamase-inhibitor protein II"/>
    <property type="match status" value="1"/>
</dbReference>
<feature type="repeat" description="RCC1" evidence="3">
    <location>
        <begin position="145"/>
        <end position="225"/>
    </location>
</feature>
<dbReference type="InterPro" id="IPR051553">
    <property type="entry name" value="Ran_GTPase-activating"/>
</dbReference>
<reference evidence="6 7" key="1">
    <citation type="submission" date="2016-04" db="EMBL/GenBank/DDBJ databases">
        <title>A degradative enzymes factory behind the ericoid mycorrhizal symbiosis.</title>
        <authorList>
            <consortium name="DOE Joint Genome Institute"/>
            <person name="Martino E."/>
            <person name="Morin E."/>
            <person name="Grelet G."/>
            <person name="Kuo A."/>
            <person name="Kohler A."/>
            <person name="Daghino S."/>
            <person name="Barry K."/>
            <person name="Choi C."/>
            <person name="Cichocki N."/>
            <person name="Clum A."/>
            <person name="Copeland A."/>
            <person name="Hainaut M."/>
            <person name="Haridas S."/>
            <person name="Labutti K."/>
            <person name="Lindquist E."/>
            <person name="Lipzen A."/>
            <person name="Khouja H.-R."/>
            <person name="Murat C."/>
            <person name="Ohm R."/>
            <person name="Olson A."/>
            <person name="Spatafora J."/>
            <person name="Veneault-Fourrey C."/>
            <person name="Henrissat B."/>
            <person name="Grigoriev I."/>
            <person name="Martin F."/>
            <person name="Perotto S."/>
        </authorList>
    </citation>
    <scope>NUCLEOTIDE SEQUENCE [LARGE SCALE GENOMIC DNA]</scope>
    <source>
        <strain evidence="6 7">F</strain>
    </source>
</reference>
<dbReference type="OrthoDB" id="61110at2759"/>
<dbReference type="InterPro" id="IPR058923">
    <property type="entry name" value="RCC1-like_dom"/>
</dbReference>
<feature type="region of interest" description="Disordered" evidence="4">
    <location>
        <begin position="22"/>
        <end position="79"/>
    </location>
</feature>
<protein>
    <submittedName>
        <fullName evidence="6">RCC1/BLIP-II protein</fullName>
    </submittedName>
</protein>
<dbReference type="PRINTS" id="PR00633">
    <property type="entry name" value="RCCNDNSATION"/>
</dbReference>
<dbReference type="InterPro" id="IPR000408">
    <property type="entry name" value="Reg_chr_condens"/>
</dbReference>
<dbReference type="Pfam" id="PF25390">
    <property type="entry name" value="WD40_RLD"/>
    <property type="match status" value="1"/>
</dbReference>
<dbReference type="PANTHER" id="PTHR45982:SF1">
    <property type="entry name" value="REGULATOR OF CHROMOSOME CONDENSATION"/>
    <property type="match status" value="1"/>
</dbReference>
<feature type="compositionally biased region" description="Acidic residues" evidence="4">
    <location>
        <begin position="173"/>
        <end position="186"/>
    </location>
</feature>
<dbReference type="Proteomes" id="UP000235786">
    <property type="component" value="Unassembled WGS sequence"/>
</dbReference>
<dbReference type="SUPFAM" id="SSF50985">
    <property type="entry name" value="RCC1/BLIP-II"/>
    <property type="match status" value="1"/>
</dbReference>
<proteinExistence type="predicted"/>
<dbReference type="PANTHER" id="PTHR45982">
    <property type="entry name" value="REGULATOR OF CHROMOSOME CONDENSATION"/>
    <property type="match status" value="1"/>
</dbReference>
<dbReference type="PROSITE" id="PS00625">
    <property type="entry name" value="RCC1_1"/>
    <property type="match status" value="1"/>
</dbReference>
<feature type="repeat" description="RCC1" evidence="3">
    <location>
        <begin position="460"/>
        <end position="513"/>
    </location>
</feature>
<keyword evidence="1" id="KW-0344">Guanine-nucleotide releasing factor</keyword>
<dbReference type="EMBL" id="KZ613952">
    <property type="protein sequence ID" value="PMD35374.1"/>
    <property type="molecule type" value="Genomic_DNA"/>
</dbReference>
<feature type="domain" description="RCC1-like" evidence="5">
    <location>
        <begin position="85"/>
        <end position="509"/>
    </location>
</feature>
<evidence type="ECO:0000313" key="6">
    <source>
        <dbReference type="EMBL" id="PMD35374.1"/>
    </source>
</evidence>
<feature type="repeat" description="RCC1" evidence="3">
    <location>
        <begin position="339"/>
        <end position="395"/>
    </location>
</feature>
<dbReference type="AlphaFoldDB" id="A0A2J6RA24"/>
<dbReference type="PROSITE" id="PS50012">
    <property type="entry name" value="RCC1_3"/>
    <property type="match status" value="7"/>
</dbReference>
<dbReference type="InterPro" id="IPR009091">
    <property type="entry name" value="RCC1/BLIP-II"/>
</dbReference>
<keyword evidence="7" id="KW-1185">Reference proteome</keyword>
<sequence length="516" mass="55090">MESLTISRNSSHVTTKKFLEPLDLNTLTPRRKRSADLDTMNHPKSKRARNEKGVDEELSKARPTKAAKRGQSKAALNETPSQRLDVYVFGSGESGELGLGHLKRNGKPPTNVKRPRLNDLLDAKTVGVVQLDVGGMHTVALTHDNKIITWGVNDQGALGRDTTWVAPTKDADADSDSSDDDDDDDSGLNPKESTPTAIPGKSFPSGVKFVQVAASDSASFALTEDGQVYGWGTFRGSDGVVGFTRAETAAGNKVQRTPLLINQLEGIVSIAAGGNHVQALDMRGNVFIWGTGGQFQLGREVLENYQVRALEPQQFGLPRGQIKHIACGSYHNFAIHKNGRVYAWGLNNYGQTGIAKGAGEGNAVIRRPTIIKSLADHKVADIQGGNHHSIACNEDGTVLTWGRCDDGQAGISIEQVPEADKIFDDRGKPRILAKPSAVPNIQAVAVAAGIDDSIALTESGEVYSWGFSANYRTGQGTEEVIEEATKIENSAVKGKKLTFAGCGGQFTVLAGPAEGN</sequence>
<dbReference type="STRING" id="1149755.A0A2J6RA24"/>
<feature type="repeat" description="RCC1" evidence="3">
    <location>
        <begin position="84"/>
        <end position="144"/>
    </location>
</feature>
<keyword evidence="2" id="KW-0677">Repeat</keyword>
<dbReference type="GO" id="GO:0005737">
    <property type="term" value="C:cytoplasm"/>
    <property type="evidence" value="ECO:0007669"/>
    <property type="project" value="TreeGrafter"/>
</dbReference>
<feature type="repeat" description="RCC1" evidence="3">
    <location>
        <begin position="226"/>
        <end position="283"/>
    </location>
</feature>
<feature type="repeat" description="RCC1" evidence="3">
    <location>
        <begin position="396"/>
        <end position="459"/>
    </location>
</feature>
<evidence type="ECO:0000256" key="1">
    <source>
        <dbReference type="ARBA" id="ARBA00022658"/>
    </source>
</evidence>
<feature type="region of interest" description="Disordered" evidence="4">
    <location>
        <begin position="165"/>
        <end position="202"/>
    </location>
</feature>
<evidence type="ECO:0000256" key="4">
    <source>
        <dbReference type="SAM" id="MobiDB-lite"/>
    </source>
</evidence>
<feature type="compositionally biased region" description="Basic residues" evidence="4">
    <location>
        <begin position="62"/>
        <end position="71"/>
    </location>
</feature>
<organism evidence="6 7">
    <name type="scientific">Hyaloscypha variabilis (strain UAMH 11265 / GT02V1 / F)</name>
    <name type="common">Meliniomyces variabilis</name>
    <dbReference type="NCBI Taxonomy" id="1149755"/>
    <lineage>
        <taxon>Eukaryota</taxon>
        <taxon>Fungi</taxon>
        <taxon>Dikarya</taxon>
        <taxon>Ascomycota</taxon>
        <taxon>Pezizomycotina</taxon>
        <taxon>Leotiomycetes</taxon>
        <taxon>Helotiales</taxon>
        <taxon>Hyaloscyphaceae</taxon>
        <taxon>Hyaloscypha</taxon>
        <taxon>Hyaloscypha variabilis</taxon>
    </lineage>
</organism>
<gene>
    <name evidence="6" type="ORF">L207DRAFT_516322</name>
</gene>